<evidence type="ECO:0000256" key="1">
    <source>
        <dbReference type="ARBA" id="ARBA00010618"/>
    </source>
</evidence>
<dbReference type="InterPro" id="IPR014722">
    <property type="entry name" value="Rib_uL2_dom2"/>
</dbReference>
<feature type="domain" description="KOW" evidence="7">
    <location>
        <begin position="28"/>
        <end position="56"/>
    </location>
</feature>
<evidence type="ECO:0000256" key="3">
    <source>
        <dbReference type="ARBA" id="ARBA00023274"/>
    </source>
</evidence>
<feature type="domain" description="Large ribosomal subunit protein uL24 C-terminal" evidence="8">
    <location>
        <begin position="59"/>
        <end position="122"/>
    </location>
</feature>
<evidence type="ECO:0000259" key="7">
    <source>
        <dbReference type="Pfam" id="PF00467"/>
    </source>
</evidence>
<comment type="function">
    <text evidence="5">One of two assembly initiator proteins, it binds directly to the 5'-end of the 23S rRNA, where it nucleates assembly of the 50S subunit.</text>
</comment>
<dbReference type="GO" id="GO:0006412">
    <property type="term" value="P:translation"/>
    <property type="evidence" value="ECO:0007669"/>
    <property type="project" value="UniProtKB-UniRule"/>
</dbReference>
<dbReference type="CDD" id="cd06089">
    <property type="entry name" value="KOW_RPL26"/>
    <property type="match status" value="1"/>
</dbReference>
<comment type="similarity">
    <text evidence="1 5 6">Belongs to the universal ribosomal protein uL24 family.</text>
</comment>
<accession>A0A833M018</accession>
<keyword evidence="5" id="KW-0699">rRNA-binding</keyword>
<dbReference type="Pfam" id="PF00467">
    <property type="entry name" value="KOW"/>
    <property type="match status" value="1"/>
</dbReference>
<dbReference type="AlphaFoldDB" id="A0A833M018"/>
<gene>
    <name evidence="5" type="primary">rplX</name>
    <name evidence="9" type="ORF">F9K24_17325</name>
</gene>
<dbReference type="GO" id="GO:0003735">
    <property type="term" value="F:structural constituent of ribosome"/>
    <property type="evidence" value="ECO:0007669"/>
    <property type="project" value="InterPro"/>
</dbReference>
<dbReference type="InterPro" id="IPR003256">
    <property type="entry name" value="Ribosomal_uL24"/>
</dbReference>
<protein>
    <recommendedName>
        <fullName evidence="4 5">Large ribosomal subunit protein uL24</fullName>
    </recommendedName>
</protein>
<evidence type="ECO:0000313" key="10">
    <source>
        <dbReference type="Proteomes" id="UP000460298"/>
    </source>
</evidence>
<evidence type="ECO:0000256" key="5">
    <source>
        <dbReference type="HAMAP-Rule" id="MF_01326"/>
    </source>
</evidence>
<dbReference type="RefSeq" id="WP_002775079.1">
    <property type="nucleotide sequence ID" value="NZ_JQDG01000039.1"/>
</dbReference>
<dbReference type="PANTHER" id="PTHR12903">
    <property type="entry name" value="MITOCHONDRIAL RIBOSOMAL PROTEIN L24"/>
    <property type="match status" value="1"/>
</dbReference>
<dbReference type="InterPro" id="IPR005825">
    <property type="entry name" value="Ribosomal_uL24_CS"/>
</dbReference>
<evidence type="ECO:0000259" key="8">
    <source>
        <dbReference type="Pfam" id="PF17136"/>
    </source>
</evidence>
<dbReference type="GO" id="GO:1990904">
    <property type="term" value="C:ribonucleoprotein complex"/>
    <property type="evidence" value="ECO:0007669"/>
    <property type="project" value="UniProtKB-KW"/>
</dbReference>
<dbReference type="InterPro" id="IPR057264">
    <property type="entry name" value="Ribosomal_uL24_C"/>
</dbReference>
<comment type="function">
    <text evidence="5">One of the proteins that surrounds the polypeptide exit tunnel on the outside of the subunit.</text>
</comment>
<name>A0A833M018_9LEPT</name>
<dbReference type="EMBL" id="WBUI01000022">
    <property type="protein sequence ID" value="KAB2930199.1"/>
    <property type="molecule type" value="Genomic_DNA"/>
</dbReference>
<organism evidence="9 10">
    <name type="scientific">Leptonema illini</name>
    <dbReference type="NCBI Taxonomy" id="183"/>
    <lineage>
        <taxon>Bacteria</taxon>
        <taxon>Pseudomonadati</taxon>
        <taxon>Spirochaetota</taxon>
        <taxon>Spirochaetia</taxon>
        <taxon>Leptospirales</taxon>
        <taxon>Leptospiraceae</taxon>
        <taxon>Leptonema</taxon>
    </lineage>
</organism>
<keyword evidence="2 5" id="KW-0689">Ribosomal protein</keyword>
<dbReference type="PROSITE" id="PS01108">
    <property type="entry name" value="RIBOSOMAL_L24"/>
    <property type="match status" value="1"/>
</dbReference>
<dbReference type="GO" id="GO:0005840">
    <property type="term" value="C:ribosome"/>
    <property type="evidence" value="ECO:0007669"/>
    <property type="project" value="UniProtKB-KW"/>
</dbReference>
<keyword evidence="5" id="KW-0694">RNA-binding</keyword>
<evidence type="ECO:0000256" key="2">
    <source>
        <dbReference type="ARBA" id="ARBA00022980"/>
    </source>
</evidence>
<evidence type="ECO:0000313" key="9">
    <source>
        <dbReference type="EMBL" id="KAB2930199.1"/>
    </source>
</evidence>
<keyword evidence="3 5" id="KW-0687">Ribonucleoprotein</keyword>
<comment type="caution">
    <text evidence="9">The sequence shown here is derived from an EMBL/GenBank/DDBJ whole genome shotgun (WGS) entry which is preliminary data.</text>
</comment>
<dbReference type="Pfam" id="PF17136">
    <property type="entry name" value="ribosomal_L24"/>
    <property type="match status" value="1"/>
</dbReference>
<comment type="subunit">
    <text evidence="5">Part of the 50S ribosomal subunit.</text>
</comment>
<dbReference type="SUPFAM" id="SSF50104">
    <property type="entry name" value="Translation proteins SH3-like domain"/>
    <property type="match status" value="1"/>
</dbReference>
<evidence type="ECO:0000256" key="4">
    <source>
        <dbReference type="ARBA" id="ARBA00035206"/>
    </source>
</evidence>
<dbReference type="OrthoDB" id="9807419at2"/>
<reference evidence="9 10" key="1">
    <citation type="submission" date="2019-10" db="EMBL/GenBank/DDBJ databases">
        <title>Extracellular Electron Transfer in a Candidatus Methanoperedens spp. Enrichment Culture.</title>
        <authorList>
            <person name="Berger S."/>
            <person name="Rangel Shaw D."/>
            <person name="Berben T."/>
            <person name="In 'T Zandt M."/>
            <person name="Frank J."/>
            <person name="Reimann J."/>
            <person name="Jetten M.S.M."/>
            <person name="Welte C.U."/>
        </authorList>
    </citation>
    <scope>NUCLEOTIDE SEQUENCE [LARGE SCALE GENOMIC DNA]</scope>
    <source>
        <strain evidence="9">SB12</strain>
    </source>
</reference>
<dbReference type="HAMAP" id="MF_01326_B">
    <property type="entry name" value="Ribosomal_uL24_B"/>
    <property type="match status" value="1"/>
</dbReference>
<dbReference type="Proteomes" id="UP000460298">
    <property type="component" value="Unassembled WGS sequence"/>
</dbReference>
<dbReference type="GO" id="GO:0019843">
    <property type="term" value="F:rRNA binding"/>
    <property type="evidence" value="ECO:0007669"/>
    <property type="project" value="UniProtKB-UniRule"/>
</dbReference>
<dbReference type="Gene3D" id="2.30.30.30">
    <property type="match status" value="1"/>
</dbReference>
<dbReference type="InterPro" id="IPR005824">
    <property type="entry name" value="KOW"/>
</dbReference>
<dbReference type="InterPro" id="IPR041988">
    <property type="entry name" value="Ribosomal_uL24_KOW"/>
</dbReference>
<dbReference type="NCBIfam" id="TIGR01079">
    <property type="entry name" value="rplX_bact"/>
    <property type="match status" value="1"/>
</dbReference>
<evidence type="ECO:0000256" key="6">
    <source>
        <dbReference type="RuleBase" id="RU003477"/>
    </source>
</evidence>
<dbReference type="InterPro" id="IPR008991">
    <property type="entry name" value="Translation_prot_SH3-like_sf"/>
</dbReference>
<sequence length="122" mass="14019">MDKKQISKLSHTEFNRKRYSRTALKAEDEVIVIAGKEKGKRGKILYIDRLRDRVYVQGVNKLKRYVRPSQENPQGGQVEIEAPMHISNVMFYDAKAKKGVRIGYEMKGGKKVRVTRPGGKEI</sequence>
<proteinExistence type="inferred from homology"/>